<evidence type="ECO:0000256" key="2">
    <source>
        <dbReference type="ARBA" id="ARBA00023015"/>
    </source>
</evidence>
<dbReference type="Pfam" id="PF03466">
    <property type="entry name" value="LysR_substrate"/>
    <property type="match status" value="1"/>
</dbReference>
<keyword evidence="2" id="KW-0805">Transcription regulation</keyword>
<evidence type="ECO:0000313" key="6">
    <source>
        <dbReference type="EMBL" id="SFT87253.1"/>
    </source>
</evidence>
<dbReference type="PANTHER" id="PTHR30419">
    <property type="entry name" value="HTH-TYPE TRANSCRIPTIONAL REGULATOR YBHD"/>
    <property type="match status" value="1"/>
</dbReference>
<proteinExistence type="inferred from homology"/>
<dbReference type="InterPro" id="IPR005119">
    <property type="entry name" value="LysR_subst-bd"/>
</dbReference>
<dbReference type="FunFam" id="1.10.10.10:FF:000001">
    <property type="entry name" value="LysR family transcriptional regulator"/>
    <property type="match status" value="1"/>
</dbReference>
<evidence type="ECO:0000259" key="5">
    <source>
        <dbReference type="PROSITE" id="PS50931"/>
    </source>
</evidence>
<dbReference type="AlphaFoldDB" id="A0A1I7BJB1"/>
<comment type="similarity">
    <text evidence="1">Belongs to the LysR transcriptional regulatory family.</text>
</comment>
<evidence type="ECO:0000256" key="1">
    <source>
        <dbReference type="ARBA" id="ARBA00009437"/>
    </source>
</evidence>
<dbReference type="InterPro" id="IPR036388">
    <property type="entry name" value="WH-like_DNA-bd_sf"/>
</dbReference>
<dbReference type="GO" id="GO:0003677">
    <property type="term" value="F:DNA binding"/>
    <property type="evidence" value="ECO:0007669"/>
    <property type="project" value="UniProtKB-KW"/>
</dbReference>
<accession>A0A1I7BJB1</accession>
<dbReference type="InterPro" id="IPR036390">
    <property type="entry name" value="WH_DNA-bd_sf"/>
</dbReference>
<evidence type="ECO:0000256" key="3">
    <source>
        <dbReference type="ARBA" id="ARBA00023125"/>
    </source>
</evidence>
<protein>
    <submittedName>
        <fullName evidence="6">DNA-binding transcriptional regulator, LysR family</fullName>
    </submittedName>
</protein>
<dbReference type="GO" id="GO:0003700">
    <property type="term" value="F:DNA-binding transcription factor activity"/>
    <property type="evidence" value="ECO:0007669"/>
    <property type="project" value="InterPro"/>
</dbReference>
<dbReference type="InterPro" id="IPR050950">
    <property type="entry name" value="HTH-type_LysR_regulators"/>
</dbReference>
<evidence type="ECO:0000313" key="7">
    <source>
        <dbReference type="Proteomes" id="UP000183371"/>
    </source>
</evidence>
<dbReference type="GO" id="GO:0005829">
    <property type="term" value="C:cytosol"/>
    <property type="evidence" value="ECO:0007669"/>
    <property type="project" value="TreeGrafter"/>
</dbReference>
<keyword evidence="3 6" id="KW-0238">DNA-binding</keyword>
<evidence type="ECO:0000256" key="4">
    <source>
        <dbReference type="ARBA" id="ARBA00023163"/>
    </source>
</evidence>
<name>A0A1I7BJB1_9HYPH</name>
<keyword evidence="4" id="KW-0804">Transcription</keyword>
<reference evidence="7" key="1">
    <citation type="submission" date="2016-10" db="EMBL/GenBank/DDBJ databases">
        <authorList>
            <person name="Varghese N."/>
            <person name="Submissions S."/>
        </authorList>
    </citation>
    <scope>NUCLEOTIDE SEQUENCE [LARGE SCALE GENOMIC DNA]</scope>
    <source>
        <strain evidence="7">DSM 17465</strain>
    </source>
</reference>
<dbReference type="Proteomes" id="UP000183371">
    <property type="component" value="Unassembled WGS sequence"/>
</dbReference>
<organism evidence="6 7">
    <name type="scientific">Pseudovibrio denitrificans</name>
    <dbReference type="NCBI Taxonomy" id="258256"/>
    <lineage>
        <taxon>Bacteria</taxon>
        <taxon>Pseudomonadati</taxon>
        <taxon>Pseudomonadota</taxon>
        <taxon>Alphaproteobacteria</taxon>
        <taxon>Hyphomicrobiales</taxon>
        <taxon>Stappiaceae</taxon>
        <taxon>Pseudovibrio</taxon>
    </lineage>
</organism>
<dbReference type="SUPFAM" id="SSF53850">
    <property type="entry name" value="Periplasmic binding protein-like II"/>
    <property type="match status" value="1"/>
</dbReference>
<dbReference type="Gene3D" id="3.40.190.290">
    <property type="match status" value="1"/>
</dbReference>
<gene>
    <name evidence="6" type="ORF">SAMN05444141_10414</name>
</gene>
<dbReference type="Gene3D" id="1.10.10.10">
    <property type="entry name" value="Winged helix-like DNA-binding domain superfamily/Winged helix DNA-binding domain"/>
    <property type="match status" value="1"/>
</dbReference>
<feature type="domain" description="HTH lysR-type" evidence="5">
    <location>
        <begin position="1"/>
        <end position="57"/>
    </location>
</feature>
<sequence>MIDKLEMFIALAREKHFGKAADECGVTQPTLSANIKQLEEQLGVLLVLRGSRFQGLTPEGERVLEWARKLVADTRTMKQELKAVSDGQSGTLRIASIPTALTYVPEITTCFSEENPGVDFKVFSRPSSEILAQLENLEIDVGLTYLDNEPLGRVLQIPLYRERYCFVVAEGGPLSGSEHATLQDVSRVPLCLLTSDMQCRRIINNILHDVEVEPKPVLQSDSIMCLLAHVRTGRWGTIIPQAVAQTIASDHLEIIPISDPYASIMVGLIATQREPRAPLLDAFLKRVSRISQGQELST</sequence>
<dbReference type="PRINTS" id="PR00039">
    <property type="entry name" value="HTHLYSR"/>
</dbReference>
<dbReference type="CDD" id="cd05466">
    <property type="entry name" value="PBP2_LTTR_substrate"/>
    <property type="match status" value="1"/>
</dbReference>
<dbReference type="PROSITE" id="PS50931">
    <property type="entry name" value="HTH_LYSR"/>
    <property type="match status" value="1"/>
</dbReference>
<dbReference type="InterPro" id="IPR000847">
    <property type="entry name" value="LysR_HTH_N"/>
</dbReference>
<dbReference type="SUPFAM" id="SSF46785">
    <property type="entry name" value="Winged helix' DNA-binding domain"/>
    <property type="match status" value="1"/>
</dbReference>
<dbReference type="EMBL" id="FPBD01000004">
    <property type="protein sequence ID" value="SFT87253.1"/>
    <property type="molecule type" value="Genomic_DNA"/>
</dbReference>
<dbReference type="Pfam" id="PF00126">
    <property type="entry name" value="HTH_1"/>
    <property type="match status" value="1"/>
</dbReference>
<keyword evidence="7" id="KW-1185">Reference proteome</keyword>
<dbReference type="RefSeq" id="WP_054783308.1">
    <property type="nucleotide sequence ID" value="NZ_FPBD01000004.1"/>
</dbReference>
<dbReference type="PANTHER" id="PTHR30419:SF31">
    <property type="entry name" value="BLR3139 PROTEIN"/>
    <property type="match status" value="1"/>
</dbReference>